<accession>A0A7I7Y668</accession>
<keyword evidence="1" id="KW-0472">Membrane</keyword>
<dbReference type="InterPro" id="IPR025637">
    <property type="entry name" value="DUF4333"/>
</dbReference>
<dbReference type="Proteomes" id="UP000467385">
    <property type="component" value="Chromosome"/>
</dbReference>
<keyword evidence="1" id="KW-1133">Transmembrane helix</keyword>
<feature type="transmembrane region" description="Helical" evidence="1">
    <location>
        <begin position="23"/>
        <end position="46"/>
    </location>
</feature>
<dbReference type="AlphaFoldDB" id="A0A7I7Y668"/>
<name>A0A7I7Y668_9MYCO</name>
<proteinExistence type="predicted"/>
<protein>
    <recommendedName>
        <fullName evidence="2">DUF4333 domain-containing protein</fullName>
    </recommendedName>
</protein>
<dbReference type="EMBL" id="AP022613">
    <property type="protein sequence ID" value="BBZ37187.1"/>
    <property type="molecule type" value="Genomic_DNA"/>
</dbReference>
<evidence type="ECO:0000256" key="1">
    <source>
        <dbReference type="SAM" id="Phobius"/>
    </source>
</evidence>
<evidence type="ECO:0000259" key="2">
    <source>
        <dbReference type="Pfam" id="PF14230"/>
    </source>
</evidence>
<evidence type="ECO:0000313" key="4">
    <source>
        <dbReference type="Proteomes" id="UP000467385"/>
    </source>
</evidence>
<organism evidence="3 4">
    <name type="scientific">Mycobacterium conspicuum</name>
    <dbReference type="NCBI Taxonomy" id="44010"/>
    <lineage>
        <taxon>Bacteria</taxon>
        <taxon>Bacillati</taxon>
        <taxon>Actinomycetota</taxon>
        <taxon>Actinomycetes</taxon>
        <taxon>Mycobacteriales</taxon>
        <taxon>Mycobacteriaceae</taxon>
        <taxon>Mycobacterium</taxon>
    </lineage>
</organism>
<sequence>MAPPWLQYGPGTAAFAPRKDHRWLLAGLLAAVVVAALIVALVYGVLAARRLDIAAVQAGVAHVLSDPAGYGARNVSDVKCNDGQNPTIARGNTFTCEATIDRVKRVFVVTLTDDAGSYQVGRAR</sequence>
<reference evidence="3 4" key="1">
    <citation type="journal article" date="2019" name="Emerg. Microbes Infect.">
        <title>Comprehensive subspecies identification of 175 nontuberculous mycobacteria species based on 7547 genomic profiles.</title>
        <authorList>
            <person name="Matsumoto Y."/>
            <person name="Kinjo T."/>
            <person name="Motooka D."/>
            <person name="Nabeya D."/>
            <person name="Jung N."/>
            <person name="Uechi K."/>
            <person name="Horii T."/>
            <person name="Iida T."/>
            <person name="Fujita J."/>
            <person name="Nakamura S."/>
        </authorList>
    </citation>
    <scope>NUCLEOTIDE SEQUENCE [LARGE SCALE GENOMIC DNA]</scope>
    <source>
        <strain evidence="3 4">JCM 14738</strain>
    </source>
</reference>
<keyword evidence="1" id="KW-0812">Transmembrane</keyword>
<feature type="domain" description="DUF4333" evidence="2">
    <location>
        <begin position="37"/>
        <end position="116"/>
    </location>
</feature>
<evidence type="ECO:0000313" key="3">
    <source>
        <dbReference type="EMBL" id="BBZ37187.1"/>
    </source>
</evidence>
<dbReference type="Pfam" id="PF14230">
    <property type="entry name" value="DUF4333"/>
    <property type="match status" value="1"/>
</dbReference>
<keyword evidence="4" id="KW-1185">Reference proteome</keyword>
<gene>
    <name evidence="3" type="ORF">MCNS_02500</name>
</gene>